<reference evidence="1 2" key="1">
    <citation type="submission" date="2019-03" db="EMBL/GenBank/DDBJ databases">
        <authorList>
            <consortium name="Pathogen Informatics"/>
        </authorList>
    </citation>
    <scope>NUCLEOTIDE SEQUENCE [LARGE SCALE GENOMIC DNA]</scope>
    <source>
        <strain evidence="1 2">NCTC12126</strain>
    </source>
</reference>
<gene>
    <name evidence="1" type="ORF">NCTC12126_03152</name>
</gene>
<dbReference type="Proteomes" id="UP000351155">
    <property type="component" value="Unassembled WGS sequence"/>
</dbReference>
<evidence type="ECO:0000313" key="2">
    <source>
        <dbReference type="Proteomes" id="UP000351155"/>
    </source>
</evidence>
<evidence type="ECO:0000313" key="1">
    <source>
        <dbReference type="EMBL" id="VFS31990.1"/>
    </source>
</evidence>
<accession>A0A484Y696</accession>
<name>A0A484Y696_9ENTR</name>
<proteinExistence type="predicted"/>
<dbReference type="EMBL" id="CAADIW010000025">
    <property type="protein sequence ID" value="VFS31990.1"/>
    <property type="molecule type" value="Genomic_DNA"/>
</dbReference>
<protein>
    <submittedName>
        <fullName evidence="1">Outer membrane autotransporter</fullName>
    </submittedName>
</protein>
<sequence>MMGSAIFLDPMDKGYHTVNITNGSALHGSIVSAAVKAHRLFP</sequence>
<organism evidence="1 2">
    <name type="scientific">Enterobacter cancerogenus</name>
    <dbReference type="NCBI Taxonomy" id="69218"/>
    <lineage>
        <taxon>Bacteria</taxon>
        <taxon>Pseudomonadati</taxon>
        <taxon>Pseudomonadota</taxon>
        <taxon>Gammaproteobacteria</taxon>
        <taxon>Enterobacterales</taxon>
        <taxon>Enterobacteriaceae</taxon>
        <taxon>Enterobacter</taxon>
        <taxon>Enterobacter cloacae complex</taxon>
    </lineage>
</organism>
<dbReference type="AlphaFoldDB" id="A0A484Y696"/>